<feature type="transmembrane region" description="Helical" evidence="2">
    <location>
        <begin position="167"/>
        <end position="187"/>
    </location>
</feature>
<dbReference type="InterPro" id="IPR003599">
    <property type="entry name" value="Ig_sub"/>
</dbReference>
<keyword evidence="2" id="KW-1133">Transmembrane helix</keyword>
<keyword evidence="2" id="KW-0472">Membrane</keyword>
<feature type="region of interest" description="Disordered" evidence="1">
    <location>
        <begin position="191"/>
        <end position="210"/>
    </location>
</feature>
<name>A0A9D3MI96_ANGAN</name>
<dbReference type="Proteomes" id="UP001044222">
    <property type="component" value="Unassembled WGS sequence"/>
</dbReference>
<dbReference type="CDD" id="cd00099">
    <property type="entry name" value="IgV"/>
    <property type="match status" value="1"/>
</dbReference>
<evidence type="ECO:0000259" key="4">
    <source>
        <dbReference type="SMART" id="SM00409"/>
    </source>
</evidence>
<feature type="signal peptide" evidence="3">
    <location>
        <begin position="1"/>
        <end position="26"/>
    </location>
</feature>
<feature type="domain" description="Immunoglobulin" evidence="4">
    <location>
        <begin position="27"/>
        <end position="133"/>
    </location>
</feature>
<dbReference type="InterPro" id="IPR013783">
    <property type="entry name" value="Ig-like_fold"/>
</dbReference>
<dbReference type="EMBL" id="JAFIRN010000005">
    <property type="protein sequence ID" value="KAG5849421.1"/>
    <property type="molecule type" value="Genomic_DNA"/>
</dbReference>
<feature type="compositionally biased region" description="Basic residues" evidence="1">
    <location>
        <begin position="200"/>
        <end position="210"/>
    </location>
</feature>
<protein>
    <recommendedName>
        <fullName evidence="4">Immunoglobulin domain-containing protein</fullName>
    </recommendedName>
</protein>
<reference evidence="5" key="1">
    <citation type="submission" date="2021-01" db="EMBL/GenBank/DDBJ databases">
        <title>A chromosome-scale assembly of European eel, Anguilla anguilla.</title>
        <authorList>
            <person name="Henkel C."/>
            <person name="Jong-Raadsen S.A."/>
            <person name="Dufour S."/>
            <person name="Weltzien F.-A."/>
            <person name="Palstra A.P."/>
            <person name="Pelster B."/>
            <person name="Spaink H.P."/>
            <person name="Van Den Thillart G.E."/>
            <person name="Jansen H."/>
            <person name="Zahm M."/>
            <person name="Klopp C."/>
            <person name="Cedric C."/>
            <person name="Louis A."/>
            <person name="Berthelot C."/>
            <person name="Parey E."/>
            <person name="Roest Crollius H."/>
            <person name="Montfort J."/>
            <person name="Robinson-Rechavi M."/>
            <person name="Bucao C."/>
            <person name="Bouchez O."/>
            <person name="Gislard M."/>
            <person name="Lluch J."/>
            <person name="Milhes M."/>
            <person name="Lampietro C."/>
            <person name="Lopez Roques C."/>
            <person name="Donnadieu C."/>
            <person name="Braasch I."/>
            <person name="Desvignes T."/>
            <person name="Postlethwait J."/>
            <person name="Bobe J."/>
            <person name="Guiguen Y."/>
            <person name="Dirks R."/>
        </authorList>
    </citation>
    <scope>NUCLEOTIDE SEQUENCE</scope>
    <source>
        <strain evidence="5">Tag_6206</strain>
        <tissue evidence="5">Liver</tissue>
    </source>
</reference>
<proteinExistence type="predicted"/>
<comment type="caution">
    <text evidence="5">The sequence shown here is derived from an EMBL/GenBank/DDBJ whole genome shotgun (WGS) entry which is preliminary data.</text>
</comment>
<dbReference type="SUPFAM" id="SSF48726">
    <property type="entry name" value="Immunoglobulin"/>
    <property type="match status" value="1"/>
</dbReference>
<sequence>MAKMHPIKIRLFSVAGLFLVLQASESAEWIKVRLGDTVLLGCNISYHAETIWMRQNIDQIPTVVLISGPNRHDGEVFSKKPLSARFTAVPNAQDKTNQLRITNVTAADLALYYCVGRILGMPQFGKGTRLHRVLDKEHHDSGREAESQEKEQGVISLFNFPSFHICYAAVLGLGQLGMICAVFTVHLRSRGASNPEKAPRPPRRRHTVAN</sequence>
<evidence type="ECO:0000256" key="1">
    <source>
        <dbReference type="SAM" id="MobiDB-lite"/>
    </source>
</evidence>
<dbReference type="AlphaFoldDB" id="A0A9D3MI96"/>
<keyword evidence="2" id="KW-0812">Transmembrane</keyword>
<evidence type="ECO:0000256" key="2">
    <source>
        <dbReference type="SAM" id="Phobius"/>
    </source>
</evidence>
<dbReference type="InterPro" id="IPR036179">
    <property type="entry name" value="Ig-like_dom_sf"/>
</dbReference>
<feature type="chain" id="PRO_5038669849" description="Immunoglobulin domain-containing protein" evidence="3">
    <location>
        <begin position="27"/>
        <end position="210"/>
    </location>
</feature>
<dbReference type="SMART" id="SM00409">
    <property type="entry name" value="IG"/>
    <property type="match status" value="1"/>
</dbReference>
<evidence type="ECO:0000313" key="5">
    <source>
        <dbReference type="EMBL" id="KAG5849421.1"/>
    </source>
</evidence>
<organism evidence="5 6">
    <name type="scientific">Anguilla anguilla</name>
    <name type="common">European freshwater eel</name>
    <name type="synonym">Muraena anguilla</name>
    <dbReference type="NCBI Taxonomy" id="7936"/>
    <lineage>
        <taxon>Eukaryota</taxon>
        <taxon>Metazoa</taxon>
        <taxon>Chordata</taxon>
        <taxon>Craniata</taxon>
        <taxon>Vertebrata</taxon>
        <taxon>Euteleostomi</taxon>
        <taxon>Actinopterygii</taxon>
        <taxon>Neopterygii</taxon>
        <taxon>Teleostei</taxon>
        <taxon>Anguilliformes</taxon>
        <taxon>Anguillidae</taxon>
        <taxon>Anguilla</taxon>
    </lineage>
</organism>
<evidence type="ECO:0000313" key="6">
    <source>
        <dbReference type="Proteomes" id="UP001044222"/>
    </source>
</evidence>
<accession>A0A9D3MI96</accession>
<keyword evidence="3" id="KW-0732">Signal</keyword>
<evidence type="ECO:0000256" key="3">
    <source>
        <dbReference type="SAM" id="SignalP"/>
    </source>
</evidence>
<dbReference type="InterPro" id="IPR013106">
    <property type="entry name" value="Ig_V-set"/>
</dbReference>
<dbReference type="Gene3D" id="2.60.40.10">
    <property type="entry name" value="Immunoglobulins"/>
    <property type="match status" value="1"/>
</dbReference>
<gene>
    <name evidence="5" type="ORF">ANANG_G00110220</name>
</gene>
<keyword evidence="6" id="KW-1185">Reference proteome</keyword>
<dbReference type="Pfam" id="PF07686">
    <property type="entry name" value="V-set"/>
    <property type="match status" value="1"/>
</dbReference>